<dbReference type="Gene3D" id="3.20.20.380">
    <property type="entry name" value="Copper homeostasis (CutC) domain"/>
    <property type="match status" value="1"/>
</dbReference>
<reference evidence="3" key="2">
    <citation type="submission" date="2017-10" db="EMBL/GenBank/DDBJ databases">
        <title>Ladona fulva Genome sequencing and assembly.</title>
        <authorList>
            <person name="Murali S."/>
            <person name="Richards S."/>
            <person name="Bandaranaike D."/>
            <person name="Bellair M."/>
            <person name="Blankenburg K."/>
            <person name="Chao H."/>
            <person name="Dinh H."/>
            <person name="Doddapaneni H."/>
            <person name="Dugan-Rocha S."/>
            <person name="Elkadiri S."/>
            <person name="Gnanaolivu R."/>
            <person name="Hernandez B."/>
            <person name="Skinner E."/>
            <person name="Javaid M."/>
            <person name="Lee S."/>
            <person name="Li M."/>
            <person name="Ming W."/>
            <person name="Munidasa M."/>
            <person name="Muniz J."/>
            <person name="Nguyen L."/>
            <person name="Hughes D."/>
            <person name="Osuji N."/>
            <person name="Pu L.-L."/>
            <person name="Puazo M."/>
            <person name="Qu C."/>
            <person name="Quiroz J."/>
            <person name="Raj R."/>
            <person name="Weissenberger G."/>
            <person name="Xin Y."/>
            <person name="Zou X."/>
            <person name="Han Y."/>
            <person name="Worley K."/>
            <person name="Muzny D."/>
            <person name="Gibbs R."/>
        </authorList>
    </citation>
    <scope>NUCLEOTIDE SEQUENCE</scope>
    <source>
        <strain evidence="3">Sampled in the wild</strain>
    </source>
</reference>
<reference evidence="3" key="1">
    <citation type="submission" date="2013-04" db="EMBL/GenBank/DDBJ databases">
        <authorList>
            <person name="Qu J."/>
            <person name="Murali S.C."/>
            <person name="Bandaranaike D."/>
            <person name="Bellair M."/>
            <person name="Blankenburg K."/>
            <person name="Chao H."/>
            <person name="Dinh H."/>
            <person name="Doddapaneni H."/>
            <person name="Downs B."/>
            <person name="Dugan-Rocha S."/>
            <person name="Elkadiri S."/>
            <person name="Gnanaolivu R.D."/>
            <person name="Hernandez B."/>
            <person name="Javaid M."/>
            <person name="Jayaseelan J.C."/>
            <person name="Lee S."/>
            <person name="Li M."/>
            <person name="Ming W."/>
            <person name="Munidasa M."/>
            <person name="Muniz J."/>
            <person name="Nguyen L."/>
            <person name="Ongeri F."/>
            <person name="Osuji N."/>
            <person name="Pu L.-L."/>
            <person name="Puazo M."/>
            <person name="Qu C."/>
            <person name="Quiroz J."/>
            <person name="Raj R."/>
            <person name="Weissenberger G."/>
            <person name="Xin Y."/>
            <person name="Zou X."/>
            <person name="Han Y."/>
            <person name="Richards S."/>
            <person name="Worley K."/>
            <person name="Muzny D."/>
            <person name="Gibbs R."/>
        </authorList>
    </citation>
    <scope>NUCLEOTIDE SEQUENCE</scope>
    <source>
        <strain evidence="3">Sampled in the wild</strain>
    </source>
</reference>
<name>A0A8K0K4F9_LADFU</name>
<dbReference type="Pfam" id="PF03932">
    <property type="entry name" value="CutC"/>
    <property type="match status" value="1"/>
</dbReference>
<accession>A0A8K0K4F9</accession>
<dbReference type="SUPFAM" id="SSF110395">
    <property type="entry name" value="CutC-like"/>
    <property type="match status" value="1"/>
</dbReference>
<dbReference type="AlphaFoldDB" id="A0A8K0K4F9"/>
<dbReference type="HAMAP" id="MF_00795">
    <property type="entry name" value="CutC"/>
    <property type="match status" value="1"/>
</dbReference>
<gene>
    <name evidence="3" type="ORF">J437_LFUL014409</name>
</gene>
<evidence type="ECO:0000256" key="1">
    <source>
        <dbReference type="ARBA" id="ARBA00007768"/>
    </source>
</evidence>
<dbReference type="GO" id="GO:0005507">
    <property type="term" value="F:copper ion binding"/>
    <property type="evidence" value="ECO:0007669"/>
    <property type="project" value="TreeGrafter"/>
</dbReference>
<evidence type="ECO:0000313" key="3">
    <source>
        <dbReference type="EMBL" id="KAG8228174.1"/>
    </source>
</evidence>
<dbReference type="InterPro" id="IPR036822">
    <property type="entry name" value="CutC-like_dom_sf"/>
</dbReference>
<dbReference type="OrthoDB" id="7392499at2759"/>
<evidence type="ECO:0000256" key="2">
    <source>
        <dbReference type="ARBA" id="ARBA00019014"/>
    </source>
</evidence>
<comment type="similarity">
    <text evidence="1">Belongs to the CutC family.</text>
</comment>
<dbReference type="Proteomes" id="UP000792457">
    <property type="component" value="Unassembled WGS sequence"/>
</dbReference>
<comment type="caution">
    <text evidence="3">The sequence shown here is derived from an EMBL/GenBank/DDBJ whole genome shotgun (WGS) entry which is preliminary data.</text>
</comment>
<dbReference type="PANTHER" id="PTHR12598:SF0">
    <property type="entry name" value="COPPER HOMEOSTASIS PROTEIN CUTC HOMOLOG"/>
    <property type="match status" value="1"/>
</dbReference>
<dbReference type="PANTHER" id="PTHR12598">
    <property type="entry name" value="COPPER HOMEOSTASIS PROTEIN CUTC"/>
    <property type="match status" value="1"/>
</dbReference>
<dbReference type="EMBL" id="KZ308361">
    <property type="protein sequence ID" value="KAG8228174.1"/>
    <property type="molecule type" value="Genomic_DNA"/>
</dbReference>
<dbReference type="FunFam" id="3.20.20.380:FF:000001">
    <property type="entry name" value="Copper homeostasis protein CutC"/>
    <property type="match status" value="1"/>
</dbReference>
<sequence>MEVCVDCVESAVNAGKGGASRIELCSALSEGGLTPTVGLLRRVKSLVKIPVFVMIRPRRGDFCYSNDEVEVLYEDIRLLKDNSADGFVFGSLTPEGAIDRAICEKLISLASPLPCTFHRAFDLACDPIQSLDTIIEIGFHRLLTSGQAKSAESGAMLIKKLIDQANGKISIMPGAGITAENLEKILILTCAREFHASARKAVQSKMIHVNETCKMGGKCDEYELLVTDVYTVKTMVETAQSVWNSHN</sequence>
<evidence type="ECO:0000313" key="4">
    <source>
        <dbReference type="Proteomes" id="UP000792457"/>
    </source>
</evidence>
<organism evidence="3 4">
    <name type="scientific">Ladona fulva</name>
    <name type="common">Scarce chaser dragonfly</name>
    <name type="synonym">Libellula fulva</name>
    <dbReference type="NCBI Taxonomy" id="123851"/>
    <lineage>
        <taxon>Eukaryota</taxon>
        <taxon>Metazoa</taxon>
        <taxon>Ecdysozoa</taxon>
        <taxon>Arthropoda</taxon>
        <taxon>Hexapoda</taxon>
        <taxon>Insecta</taxon>
        <taxon>Pterygota</taxon>
        <taxon>Palaeoptera</taxon>
        <taxon>Odonata</taxon>
        <taxon>Epiprocta</taxon>
        <taxon>Anisoptera</taxon>
        <taxon>Libelluloidea</taxon>
        <taxon>Libellulidae</taxon>
        <taxon>Ladona</taxon>
    </lineage>
</organism>
<protein>
    <recommendedName>
        <fullName evidence="2">Copper homeostasis protein cutC homolog</fullName>
    </recommendedName>
</protein>
<keyword evidence="4" id="KW-1185">Reference proteome</keyword>
<proteinExistence type="inferred from homology"/>
<dbReference type="InterPro" id="IPR005627">
    <property type="entry name" value="CutC-like"/>
</dbReference>